<protein>
    <recommendedName>
        <fullName evidence="6">GDT1 family protein</fullName>
    </recommendedName>
</protein>
<keyword evidence="8" id="KW-1185">Reference proteome</keyword>
<dbReference type="PANTHER" id="PTHR12608">
    <property type="entry name" value="TRANSMEMBRANE PROTEIN HTP-1 RELATED"/>
    <property type="match status" value="1"/>
</dbReference>
<dbReference type="Proteomes" id="UP001141619">
    <property type="component" value="Unassembled WGS sequence"/>
</dbReference>
<organism evidence="7 8">
    <name type="scientific">Govanella unica</name>
    <dbReference type="NCBI Taxonomy" id="2975056"/>
    <lineage>
        <taxon>Bacteria</taxon>
        <taxon>Pseudomonadati</taxon>
        <taxon>Pseudomonadota</taxon>
        <taxon>Alphaproteobacteria</taxon>
        <taxon>Emcibacterales</taxon>
        <taxon>Govanellaceae</taxon>
        <taxon>Govanella</taxon>
    </lineage>
</organism>
<comment type="similarity">
    <text evidence="2 6">Belongs to the GDT1 family.</text>
</comment>
<dbReference type="EMBL" id="JANWOI010000003">
    <property type="protein sequence ID" value="MDA5194229.1"/>
    <property type="molecule type" value="Genomic_DNA"/>
</dbReference>
<dbReference type="GO" id="GO:0016020">
    <property type="term" value="C:membrane"/>
    <property type="evidence" value="ECO:0007669"/>
    <property type="project" value="UniProtKB-SubCell"/>
</dbReference>
<comment type="subcellular location">
    <subcellularLocation>
        <location evidence="1 6">Membrane</location>
        <topology evidence="1 6">Multi-pass membrane protein</topology>
    </subcellularLocation>
</comment>
<evidence type="ECO:0000256" key="5">
    <source>
        <dbReference type="ARBA" id="ARBA00023136"/>
    </source>
</evidence>
<comment type="caution">
    <text evidence="7">The sequence shown here is derived from an EMBL/GenBank/DDBJ whole genome shotgun (WGS) entry which is preliminary data.</text>
</comment>
<evidence type="ECO:0000313" key="7">
    <source>
        <dbReference type="EMBL" id="MDA5194229.1"/>
    </source>
</evidence>
<dbReference type="AlphaFoldDB" id="A0A9X3TZB0"/>
<sequence>MESFLVSTGVVAIAEIGDKTQLLALLLAARFRKPVAIIAGIFIATVANHTLAAWVGTLAAELLSADVMRWVLGLSFIAMSAWALVPDKVDDEPRQYGHFGAFLATVVAFFLLEMGDKTQIATVALAARFDNVLWVAMGTTLGMMIANVPAVLLGDAVTKRVSLKLVRIIAALIFAVIGVLTLLNVGAFF</sequence>
<keyword evidence="3 6" id="KW-0812">Transmembrane</keyword>
<dbReference type="Pfam" id="PF01169">
    <property type="entry name" value="GDT1"/>
    <property type="match status" value="2"/>
</dbReference>
<reference evidence="7" key="2">
    <citation type="journal article" date="2023" name="Syst. Appl. Microbiol.">
        <title>Govania unica gen. nov., sp. nov., a rare biosphere bacterium that represents a novel family in the class Alphaproteobacteria.</title>
        <authorList>
            <person name="Vandamme P."/>
            <person name="Peeters C."/>
            <person name="Hettiarachchi A."/>
            <person name="Cnockaert M."/>
            <person name="Carlier A."/>
        </authorList>
    </citation>
    <scope>NUCLEOTIDE SEQUENCE</scope>
    <source>
        <strain evidence="7">LMG 31809</strain>
    </source>
</reference>
<evidence type="ECO:0000256" key="1">
    <source>
        <dbReference type="ARBA" id="ARBA00004141"/>
    </source>
</evidence>
<dbReference type="InterPro" id="IPR001727">
    <property type="entry name" value="GDT1-like"/>
</dbReference>
<accession>A0A9X3TZB0</accession>
<name>A0A9X3TZB0_9PROT</name>
<feature type="transmembrane region" description="Helical" evidence="6">
    <location>
        <begin position="165"/>
        <end position="188"/>
    </location>
</feature>
<feature type="transmembrane region" description="Helical" evidence="6">
    <location>
        <begin position="35"/>
        <end position="55"/>
    </location>
</feature>
<dbReference type="PANTHER" id="PTHR12608:SF1">
    <property type="entry name" value="TRANSMEMBRANE PROTEIN 165"/>
    <property type="match status" value="1"/>
</dbReference>
<evidence type="ECO:0000256" key="2">
    <source>
        <dbReference type="ARBA" id="ARBA00009190"/>
    </source>
</evidence>
<feature type="transmembrane region" description="Helical" evidence="6">
    <location>
        <begin position="96"/>
        <end position="112"/>
    </location>
</feature>
<reference evidence="7" key="1">
    <citation type="submission" date="2022-08" db="EMBL/GenBank/DDBJ databases">
        <authorList>
            <person name="Vandamme P."/>
            <person name="Hettiarachchi A."/>
            <person name="Peeters C."/>
            <person name="Cnockaert M."/>
            <person name="Carlier A."/>
        </authorList>
    </citation>
    <scope>NUCLEOTIDE SEQUENCE</scope>
    <source>
        <strain evidence="7">LMG 31809</strain>
    </source>
</reference>
<dbReference type="RefSeq" id="WP_274943933.1">
    <property type="nucleotide sequence ID" value="NZ_JANWOI010000003.1"/>
</dbReference>
<feature type="transmembrane region" description="Helical" evidence="6">
    <location>
        <begin position="132"/>
        <end position="153"/>
    </location>
</feature>
<keyword evidence="4 6" id="KW-1133">Transmembrane helix</keyword>
<keyword evidence="5 6" id="KW-0472">Membrane</keyword>
<gene>
    <name evidence="7" type="ORF">NYP16_09730</name>
</gene>
<proteinExistence type="inferred from homology"/>
<evidence type="ECO:0000313" key="8">
    <source>
        <dbReference type="Proteomes" id="UP001141619"/>
    </source>
</evidence>
<evidence type="ECO:0000256" key="4">
    <source>
        <dbReference type="ARBA" id="ARBA00022989"/>
    </source>
</evidence>
<evidence type="ECO:0000256" key="3">
    <source>
        <dbReference type="ARBA" id="ARBA00022692"/>
    </source>
</evidence>
<feature type="transmembrane region" description="Helical" evidence="6">
    <location>
        <begin position="67"/>
        <end position="84"/>
    </location>
</feature>
<dbReference type="GO" id="GO:0046873">
    <property type="term" value="F:metal ion transmembrane transporter activity"/>
    <property type="evidence" value="ECO:0007669"/>
    <property type="project" value="InterPro"/>
</dbReference>
<evidence type="ECO:0000256" key="6">
    <source>
        <dbReference type="RuleBase" id="RU365102"/>
    </source>
</evidence>